<gene>
    <name evidence="2" type="ORF">SAMN02982989_3620</name>
</gene>
<keyword evidence="2" id="KW-0540">Nuclease</keyword>
<dbReference type="EMBL" id="FXAF01000011">
    <property type="protein sequence ID" value="SMF67834.1"/>
    <property type="molecule type" value="Genomic_DNA"/>
</dbReference>
<evidence type="ECO:0000313" key="2">
    <source>
        <dbReference type="EMBL" id="SMF67834.1"/>
    </source>
</evidence>
<dbReference type="SMART" id="SM00318">
    <property type="entry name" value="SNc"/>
    <property type="match status" value="1"/>
</dbReference>
<organism evidence="2 3">
    <name type="scientific">Xaviernesmea oryzae</name>
    <dbReference type="NCBI Taxonomy" id="464029"/>
    <lineage>
        <taxon>Bacteria</taxon>
        <taxon>Pseudomonadati</taxon>
        <taxon>Pseudomonadota</taxon>
        <taxon>Alphaproteobacteria</taxon>
        <taxon>Hyphomicrobiales</taxon>
        <taxon>Rhizobiaceae</taxon>
        <taxon>Rhizobium/Agrobacterium group</taxon>
        <taxon>Xaviernesmea</taxon>
    </lineage>
</organism>
<dbReference type="RefSeq" id="WP_085424290.1">
    <property type="nucleotide sequence ID" value="NZ_FXAF01000011.1"/>
</dbReference>
<dbReference type="OrthoDB" id="9805504at2"/>
<dbReference type="Gene3D" id="2.40.50.90">
    <property type="match status" value="1"/>
</dbReference>
<dbReference type="STRING" id="464029.SAMN02982989_3620"/>
<dbReference type="InterPro" id="IPR035437">
    <property type="entry name" value="SNase_OB-fold_sf"/>
</dbReference>
<evidence type="ECO:0000313" key="3">
    <source>
        <dbReference type="Proteomes" id="UP000192903"/>
    </source>
</evidence>
<dbReference type="Pfam" id="PF00565">
    <property type="entry name" value="SNase"/>
    <property type="match status" value="1"/>
</dbReference>
<proteinExistence type="predicted"/>
<dbReference type="InterPro" id="IPR016071">
    <property type="entry name" value="Staphylococal_nuclease_OB-fold"/>
</dbReference>
<protein>
    <submittedName>
        <fullName evidence="2">Endonuclease YncB, thermonuclease family</fullName>
    </submittedName>
</protein>
<accession>A0A1X7GDB8</accession>
<dbReference type="AlphaFoldDB" id="A0A1X7GDB8"/>
<keyword evidence="2" id="KW-0378">Hydrolase</keyword>
<reference evidence="3" key="1">
    <citation type="submission" date="2017-04" db="EMBL/GenBank/DDBJ databases">
        <authorList>
            <person name="Varghese N."/>
            <person name="Submissions S."/>
        </authorList>
    </citation>
    <scope>NUCLEOTIDE SEQUENCE [LARGE SCALE GENOMIC DNA]</scope>
    <source>
        <strain evidence="3">B4P</strain>
    </source>
</reference>
<name>A0A1X7GDB8_9HYPH</name>
<dbReference type="PANTHER" id="PTHR12302:SF26">
    <property type="entry name" value="BLR1266 PROTEIN"/>
    <property type="match status" value="1"/>
</dbReference>
<keyword evidence="3" id="KW-1185">Reference proteome</keyword>
<feature type="domain" description="TNase-like" evidence="1">
    <location>
        <begin position="43"/>
        <end position="153"/>
    </location>
</feature>
<sequence length="188" mass="21301">MARIFRFVRDGVVLVALLILLVLIAAKLDQSADRVIRGPFYAIDGDTLSAGGERLRLLGIDAPELDQTCEDERGGRWECGKESRRLLARLTADARTECLGRDRDRYRRLLVRCHAGPENINAALVRRGLAIASGRYAEEQVAARRERQGLWAGDFESPRDWRASRDMTDDPNSLDAFMDWLRGMVDRE</sequence>
<dbReference type="GO" id="GO:0004519">
    <property type="term" value="F:endonuclease activity"/>
    <property type="evidence" value="ECO:0007669"/>
    <property type="project" value="UniProtKB-KW"/>
</dbReference>
<evidence type="ECO:0000259" key="1">
    <source>
        <dbReference type="PROSITE" id="PS50830"/>
    </source>
</evidence>
<dbReference type="PANTHER" id="PTHR12302">
    <property type="entry name" value="EBNA2 BINDING PROTEIN P100"/>
    <property type="match status" value="1"/>
</dbReference>
<dbReference type="Proteomes" id="UP000192903">
    <property type="component" value="Unassembled WGS sequence"/>
</dbReference>
<dbReference type="SUPFAM" id="SSF50199">
    <property type="entry name" value="Staphylococcal nuclease"/>
    <property type="match status" value="1"/>
</dbReference>
<keyword evidence="2" id="KW-0255">Endonuclease</keyword>
<dbReference type="PROSITE" id="PS50830">
    <property type="entry name" value="TNASE_3"/>
    <property type="match status" value="1"/>
</dbReference>